<comment type="similarity">
    <text evidence="2 8">Belongs to the glycosyl hydrolase 42 family.</text>
</comment>
<evidence type="ECO:0000256" key="3">
    <source>
        <dbReference type="ARBA" id="ARBA00012756"/>
    </source>
</evidence>
<evidence type="ECO:0000313" key="15">
    <source>
        <dbReference type="Proteomes" id="UP000642829"/>
    </source>
</evidence>
<keyword evidence="7 8" id="KW-0326">Glycosidase</keyword>
<comment type="caution">
    <text evidence="14">The sequence shown here is derived from an EMBL/GenBank/DDBJ whole genome shotgun (WGS) entry which is preliminary data.</text>
</comment>
<dbReference type="Proteomes" id="UP000642829">
    <property type="component" value="Unassembled WGS sequence"/>
</dbReference>
<dbReference type="Pfam" id="PF02449">
    <property type="entry name" value="Glyco_hydro_42"/>
    <property type="match status" value="1"/>
</dbReference>
<accession>A0A8J3DB85</accession>
<dbReference type="InterPro" id="IPR003476">
    <property type="entry name" value="Glyco_hydro_42"/>
</dbReference>
<feature type="binding site" evidence="11">
    <location>
        <position position="122"/>
    </location>
    <ligand>
        <name>Zn(2+)</name>
        <dbReference type="ChEBI" id="CHEBI:29105"/>
    </ligand>
</feature>
<dbReference type="RefSeq" id="WP_189515173.1">
    <property type="nucleotide sequence ID" value="NZ_BMXG01000013.1"/>
</dbReference>
<dbReference type="CDD" id="cd03143">
    <property type="entry name" value="A4_beta-galactosidase_middle_domain"/>
    <property type="match status" value="1"/>
</dbReference>
<dbReference type="InterPro" id="IPR013738">
    <property type="entry name" value="Beta_galactosidase_Trimer"/>
</dbReference>
<evidence type="ECO:0000256" key="11">
    <source>
        <dbReference type="PIRSR" id="PIRSR001084-3"/>
    </source>
</evidence>
<dbReference type="InterPro" id="IPR013529">
    <property type="entry name" value="Glyco_hydro_42_N"/>
</dbReference>
<keyword evidence="4 11" id="KW-0479">Metal-binding</keyword>
<protein>
    <recommendedName>
        <fullName evidence="3 8">Beta-galactosidase</fullName>
        <shortName evidence="8">Beta-gal</shortName>
        <ecNumber evidence="3 8">3.2.1.23</ecNumber>
    </recommendedName>
</protein>
<evidence type="ECO:0000256" key="5">
    <source>
        <dbReference type="ARBA" id="ARBA00022801"/>
    </source>
</evidence>
<sequence>MIIAKSSNKSLEFPELILGSAWYPEQWSKAVWEQDMREMVELGFNTVRLAEFAWAKLEPEEGYYQFKWLADALDLLHQNGIGAILCTPTATPPIWLLNKYPEIGFVDEDDYQHRHGGRQHACYSNIDFRRYSRKITEEIAMEFGKHPALVAWQIDNELGSHQQRCFNEATIKRWAQWLEQRFGTIDNLNEAWKTVVWSQTYSDFSEVPPPYKLPCYSHNLSLKLNYRRFMTDVLVEFQREQIDIIRQHSDAPITHNSTSHHDEWRMSLHLDFASVDVYPYENAREGIQYRYDLMRKLNPAGRFVTMETSIEGIVDDELYRQGWTGCHAFINYCMGSGGFSFWPWRQQAGGAEIFHQAILHASGRRSSGWENAKEAAECRKLLSPLLKDFYPKKADVALVVSDYNARFCFLDRAGGIEHNFDYSKRILEWYSTLHELSVWRDVIFDEAEIEDYRLIFSPYLPYVRPELLDRLCALVEEGSTWVVGPYTGFLTEDNAIPEQAILGNLEQRIGFKTETLVMPGGLDVEINGRAATTSQFAAVFDPCEEDEVIGTYTTERFKGKAWGLRRKFGKGTIYILGSHIDEVSRRHFWKDLLHREGVEVNGNCDGLIEIPMVNHDHSKSALGICNWTYEEVDIEIPDKQLLAASSRTKLVGSKLHMPSQTWAFLQE</sequence>
<gene>
    <name evidence="14" type="primary">yesZ</name>
    <name evidence="14" type="ORF">GCM10007047_22540</name>
</gene>
<evidence type="ECO:0000256" key="6">
    <source>
        <dbReference type="ARBA" id="ARBA00022833"/>
    </source>
</evidence>
<dbReference type="GO" id="GO:0005975">
    <property type="term" value="P:carbohydrate metabolic process"/>
    <property type="evidence" value="ECO:0007669"/>
    <property type="project" value="InterPro"/>
</dbReference>
<feature type="binding site" evidence="11">
    <location>
        <position position="165"/>
    </location>
    <ligand>
        <name>Zn(2+)</name>
        <dbReference type="ChEBI" id="CHEBI:29105"/>
    </ligand>
</feature>
<keyword evidence="5 8" id="KW-0378">Hydrolase</keyword>
<dbReference type="AlphaFoldDB" id="A0A8J3DB85"/>
<organism evidence="14 15">
    <name type="scientific">Cerasicoccus arenae</name>
    <dbReference type="NCBI Taxonomy" id="424488"/>
    <lineage>
        <taxon>Bacteria</taxon>
        <taxon>Pseudomonadati</taxon>
        <taxon>Verrucomicrobiota</taxon>
        <taxon>Opitutia</taxon>
        <taxon>Puniceicoccales</taxon>
        <taxon>Cerasicoccaceae</taxon>
        <taxon>Cerasicoccus</taxon>
    </lineage>
</organism>
<dbReference type="Gene3D" id="3.40.50.880">
    <property type="match status" value="1"/>
</dbReference>
<keyword evidence="15" id="KW-1185">Reference proteome</keyword>
<reference evidence="14" key="2">
    <citation type="submission" date="2020-09" db="EMBL/GenBank/DDBJ databases">
        <authorList>
            <person name="Sun Q."/>
            <person name="Kim S."/>
        </authorList>
    </citation>
    <scope>NUCLEOTIDE SEQUENCE</scope>
    <source>
        <strain evidence="14">KCTC 12870</strain>
    </source>
</reference>
<evidence type="ECO:0000259" key="13">
    <source>
        <dbReference type="Pfam" id="PF08532"/>
    </source>
</evidence>
<feature type="binding site" evidence="10">
    <location>
        <position position="118"/>
    </location>
    <ligand>
        <name>substrate</name>
    </ligand>
</feature>
<dbReference type="PIRSF" id="PIRSF001084">
    <property type="entry name" value="B-galactosidase"/>
    <property type="match status" value="1"/>
</dbReference>
<dbReference type="EC" id="3.2.1.23" evidence="3 8"/>
<evidence type="ECO:0000256" key="8">
    <source>
        <dbReference type="PIRNR" id="PIRNR001084"/>
    </source>
</evidence>
<evidence type="ECO:0000256" key="7">
    <source>
        <dbReference type="ARBA" id="ARBA00023295"/>
    </source>
</evidence>
<feature type="domain" description="Beta-galactosidase trimerisation" evidence="13">
    <location>
        <begin position="394"/>
        <end position="598"/>
    </location>
</feature>
<dbReference type="EMBL" id="BMXG01000013">
    <property type="protein sequence ID" value="GHC05080.1"/>
    <property type="molecule type" value="Genomic_DNA"/>
</dbReference>
<dbReference type="PANTHER" id="PTHR36447:SF2">
    <property type="entry name" value="BETA-GALACTOSIDASE YESZ"/>
    <property type="match status" value="1"/>
</dbReference>
<evidence type="ECO:0000313" key="14">
    <source>
        <dbReference type="EMBL" id="GHC05080.1"/>
    </source>
</evidence>
<feature type="active site" description="Nucleophile" evidence="9">
    <location>
        <position position="307"/>
    </location>
</feature>
<evidence type="ECO:0000259" key="12">
    <source>
        <dbReference type="Pfam" id="PF02449"/>
    </source>
</evidence>
<evidence type="ECO:0000256" key="4">
    <source>
        <dbReference type="ARBA" id="ARBA00022723"/>
    </source>
</evidence>
<dbReference type="InterPro" id="IPR017853">
    <property type="entry name" value="GH"/>
</dbReference>
<proteinExistence type="inferred from homology"/>
<name>A0A8J3DB85_9BACT</name>
<evidence type="ECO:0000256" key="1">
    <source>
        <dbReference type="ARBA" id="ARBA00001412"/>
    </source>
</evidence>
<evidence type="ECO:0000256" key="2">
    <source>
        <dbReference type="ARBA" id="ARBA00005940"/>
    </source>
</evidence>
<feature type="domain" description="Glycoside hydrolase family 42 N-terminal" evidence="12">
    <location>
        <begin position="22"/>
        <end position="377"/>
    </location>
</feature>
<reference evidence="14" key="1">
    <citation type="journal article" date="2014" name="Int. J. Syst. Evol. Microbiol.">
        <title>Complete genome sequence of Corynebacterium casei LMG S-19264T (=DSM 44701T), isolated from a smear-ripened cheese.</title>
        <authorList>
            <consortium name="US DOE Joint Genome Institute (JGI-PGF)"/>
            <person name="Walter F."/>
            <person name="Albersmeier A."/>
            <person name="Kalinowski J."/>
            <person name="Ruckert C."/>
        </authorList>
    </citation>
    <scope>NUCLEOTIDE SEQUENCE</scope>
    <source>
        <strain evidence="14">KCTC 12870</strain>
    </source>
</reference>
<feature type="binding site" evidence="10">
    <location>
        <position position="156"/>
    </location>
    <ligand>
        <name>substrate</name>
    </ligand>
</feature>
<dbReference type="SUPFAM" id="SSF52317">
    <property type="entry name" value="Class I glutamine amidotransferase-like"/>
    <property type="match status" value="1"/>
</dbReference>
<dbReference type="Gene3D" id="3.20.20.80">
    <property type="entry name" value="Glycosidases"/>
    <property type="match status" value="1"/>
</dbReference>
<dbReference type="GO" id="GO:0009341">
    <property type="term" value="C:beta-galactosidase complex"/>
    <property type="evidence" value="ECO:0007669"/>
    <property type="project" value="InterPro"/>
</dbReference>
<keyword evidence="6 11" id="KW-0862">Zinc</keyword>
<dbReference type="GO" id="GO:0004565">
    <property type="term" value="F:beta-galactosidase activity"/>
    <property type="evidence" value="ECO:0007669"/>
    <property type="project" value="UniProtKB-EC"/>
</dbReference>
<evidence type="ECO:0000256" key="9">
    <source>
        <dbReference type="PIRSR" id="PIRSR001084-1"/>
    </source>
</evidence>
<comment type="catalytic activity">
    <reaction evidence="1 8">
        <text>Hydrolysis of terminal non-reducing beta-D-galactose residues in beta-D-galactosides.</text>
        <dbReference type="EC" id="3.2.1.23"/>
    </reaction>
</comment>
<dbReference type="Pfam" id="PF08532">
    <property type="entry name" value="Glyco_hydro_42M"/>
    <property type="match status" value="1"/>
</dbReference>
<feature type="active site" description="Proton donor" evidence="9">
    <location>
        <position position="157"/>
    </location>
</feature>
<evidence type="ECO:0000256" key="10">
    <source>
        <dbReference type="PIRSR" id="PIRSR001084-2"/>
    </source>
</evidence>
<dbReference type="PANTHER" id="PTHR36447">
    <property type="entry name" value="BETA-GALACTOSIDASE GANA"/>
    <property type="match status" value="1"/>
</dbReference>
<dbReference type="InterPro" id="IPR029062">
    <property type="entry name" value="Class_I_gatase-like"/>
</dbReference>
<dbReference type="GO" id="GO:0046872">
    <property type="term" value="F:metal ion binding"/>
    <property type="evidence" value="ECO:0007669"/>
    <property type="project" value="UniProtKB-KW"/>
</dbReference>
<dbReference type="SUPFAM" id="SSF51445">
    <property type="entry name" value="(Trans)glycosidases"/>
    <property type="match status" value="1"/>
</dbReference>